<evidence type="ECO:0000256" key="10">
    <source>
        <dbReference type="ARBA" id="ARBA00022777"/>
    </source>
</evidence>
<dbReference type="PIRSF" id="PIRSF036431">
    <property type="entry name" value="STHK_DctB"/>
    <property type="match status" value="1"/>
</dbReference>
<dbReference type="RefSeq" id="WP_071472352.1">
    <property type="nucleotide sequence ID" value="NZ_MDKE01000014.1"/>
</dbReference>
<keyword evidence="9" id="KW-0547">Nucleotide-binding</keyword>
<dbReference type="STRING" id="1414654.BFR47_12580"/>
<dbReference type="Pfam" id="PF02518">
    <property type="entry name" value="HATPase_c"/>
    <property type="match status" value="1"/>
</dbReference>
<keyword evidence="6" id="KW-0597">Phosphoprotein</keyword>
<evidence type="ECO:0000313" key="21">
    <source>
        <dbReference type="Proteomes" id="UP000243073"/>
    </source>
</evidence>
<keyword evidence="12 18" id="KW-1133">Transmembrane helix</keyword>
<dbReference type="Gene3D" id="3.30.565.10">
    <property type="entry name" value="Histidine kinase-like ATPase, C-terminal domain"/>
    <property type="match status" value="1"/>
</dbReference>
<protein>
    <recommendedName>
        <fullName evidence="15">C4-dicarboxylate transport sensor protein DctB</fullName>
        <ecNumber evidence="3">2.7.13.3</ecNumber>
    </recommendedName>
</protein>
<organism evidence="20 21">
    <name type="scientific">Oceanisphaera psychrotolerans</name>
    <dbReference type="NCBI Taxonomy" id="1414654"/>
    <lineage>
        <taxon>Bacteria</taxon>
        <taxon>Pseudomonadati</taxon>
        <taxon>Pseudomonadota</taxon>
        <taxon>Gammaproteobacteria</taxon>
        <taxon>Aeromonadales</taxon>
        <taxon>Aeromonadaceae</taxon>
        <taxon>Oceanisphaera</taxon>
    </lineage>
</organism>
<keyword evidence="21" id="KW-1185">Reference proteome</keyword>
<keyword evidence="11" id="KW-0067">ATP-binding</keyword>
<evidence type="ECO:0000259" key="19">
    <source>
        <dbReference type="PROSITE" id="PS50109"/>
    </source>
</evidence>
<dbReference type="PANTHER" id="PTHR43065">
    <property type="entry name" value="SENSOR HISTIDINE KINASE"/>
    <property type="match status" value="1"/>
</dbReference>
<accession>A0A1J4QHM2</accession>
<keyword evidence="4" id="KW-1003">Cell membrane</keyword>
<comment type="caution">
    <text evidence="20">The sequence shown here is derived from an EMBL/GenBank/DDBJ whole genome shotgun (WGS) entry which is preliminary data.</text>
</comment>
<comment type="subcellular location">
    <subcellularLocation>
        <location evidence="2">Cell inner membrane</location>
        <topology evidence="2">Multi-pass membrane protein</topology>
    </subcellularLocation>
</comment>
<dbReference type="FunFam" id="1.10.287.130:FF:000049">
    <property type="entry name" value="C4-dicarboxylate transport sensor protein DctB"/>
    <property type="match status" value="1"/>
</dbReference>
<evidence type="ECO:0000256" key="17">
    <source>
        <dbReference type="SAM" id="MobiDB-lite"/>
    </source>
</evidence>
<dbReference type="EC" id="2.7.13.3" evidence="3"/>
<dbReference type="InterPro" id="IPR029151">
    <property type="entry name" value="Sensor-like_sf"/>
</dbReference>
<dbReference type="GO" id="GO:0005886">
    <property type="term" value="C:plasma membrane"/>
    <property type="evidence" value="ECO:0007669"/>
    <property type="project" value="UniProtKB-SubCell"/>
</dbReference>
<dbReference type="EMBL" id="MDKE01000014">
    <property type="protein sequence ID" value="OIN11008.1"/>
    <property type="molecule type" value="Genomic_DNA"/>
</dbReference>
<dbReference type="InterPro" id="IPR003661">
    <property type="entry name" value="HisK_dim/P_dom"/>
</dbReference>
<keyword evidence="16" id="KW-0175">Coiled coil</keyword>
<dbReference type="InterPro" id="IPR017055">
    <property type="entry name" value="Sig_transdc_His_kinase_DctB"/>
</dbReference>
<dbReference type="InterPro" id="IPR005467">
    <property type="entry name" value="His_kinase_dom"/>
</dbReference>
<evidence type="ECO:0000256" key="6">
    <source>
        <dbReference type="ARBA" id="ARBA00022553"/>
    </source>
</evidence>
<proteinExistence type="predicted"/>
<feature type="transmembrane region" description="Helical" evidence="18">
    <location>
        <begin position="346"/>
        <end position="367"/>
    </location>
</feature>
<evidence type="ECO:0000313" key="20">
    <source>
        <dbReference type="EMBL" id="OIN11008.1"/>
    </source>
</evidence>
<sequence>MKRTDSFLASSAIRARSPLILLLLLGMVLLAFALYNTARMQAMERIREQADANLSRYIVSLQYQLDRHRDLPRLLANQQQLINLLEHPDDAQSIDIANRYLAWVNTTMGATDSYVLGTDGMTLAASNWEQPHSFIGNDYSFRPYFQQAMEGGAGRYFALGNTSRVRGYFFSYPVLQAGQIIGVAVVKVDLEDIEEDWSDPSQDILVMDEDGVIFISTRAYWRFRTLGYLPETGRSTVRQSYGNHEPQLRQDRPPGSPQAGWLNELDIARITASRRYGQAPLLPLDIIRRELTEQGDLLLTLVDTPDTTSRRLSGRAGQYLLQSRLLPDAGMRVAVLASLRPLQSSLFKTLGLGLTFYLILAALVLFFSARHRMKQHHQAELKQAHEALEQRVRLRTRELTDANQRLQQEIEQHHQTQNQLIQTAKLAVLGQLSAGINHELSQPITAIRHFADNGRKLLTRGKNESVATNLTEIAGLADRMASILQPLREFARPHQETGRGVNLQHLRQGVMVIMGGQLEQQQASIIWPEGLESLWVAGDIGRLEQVLVNLISNALQAMAGQPSPRIEITLDSHPQWVRLSVCDQGPGLSPEALAHVFEPFYTTKPTGMGLGLSISHRIVHSLDGRLEAANHPQGGALFTLTLPSLSPQEHS</sequence>
<comment type="catalytic activity">
    <reaction evidence="1">
        <text>ATP + protein L-histidine = ADP + protein N-phospho-L-histidine.</text>
        <dbReference type="EC" id="2.7.13.3"/>
    </reaction>
</comment>
<dbReference type="Proteomes" id="UP000243073">
    <property type="component" value="Unassembled WGS sequence"/>
</dbReference>
<dbReference type="OrthoDB" id="9772100at2"/>
<dbReference type="PRINTS" id="PR00344">
    <property type="entry name" value="BCTRLSENSOR"/>
</dbReference>
<evidence type="ECO:0000256" key="13">
    <source>
        <dbReference type="ARBA" id="ARBA00023012"/>
    </source>
</evidence>
<evidence type="ECO:0000256" key="7">
    <source>
        <dbReference type="ARBA" id="ARBA00022679"/>
    </source>
</evidence>
<feature type="region of interest" description="Disordered" evidence="17">
    <location>
        <begin position="235"/>
        <end position="257"/>
    </location>
</feature>
<evidence type="ECO:0000256" key="16">
    <source>
        <dbReference type="SAM" id="Coils"/>
    </source>
</evidence>
<evidence type="ECO:0000256" key="2">
    <source>
        <dbReference type="ARBA" id="ARBA00004429"/>
    </source>
</evidence>
<dbReference type="AlphaFoldDB" id="A0A1J4QHM2"/>
<evidence type="ECO:0000256" key="8">
    <source>
        <dbReference type="ARBA" id="ARBA00022692"/>
    </source>
</evidence>
<dbReference type="FunFam" id="3.30.450.20:FF:000127">
    <property type="entry name" value="C4-dicarboxylate transport sensor protein"/>
    <property type="match status" value="1"/>
</dbReference>
<keyword evidence="10 20" id="KW-0418">Kinase</keyword>
<evidence type="ECO:0000256" key="4">
    <source>
        <dbReference type="ARBA" id="ARBA00022475"/>
    </source>
</evidence>
<dbReference type="InterPro" id="IPR033479">
    <property type="entry name" value="dCache_1"/>
</dbReference>
<evidence type="ECO:0000256" key="18">
    <source>
        <dbReference type="SAM" id="Phobius"/>
    </source>
</evidence>
<dbReference type="InterPro" id="IPR004358">
    <property type="entry name" value="Sig_transdc_His_kin-like_C"/>
</dbReference>
<keyword evidence="13" id="KW-0902">Two-component regulatory system</keyword>
<evidence type="ECO:0000256" key="5">
    <source>
        <dbReference type="ARBA" id="ARBA00022519"/>
    </source>
</evidence>
<dbReference type="CDD" id="cd00082">
    <property type="entry name" value="HisKA"/>
    <property type="match status" value="1"/>
</dbReference>
<keyword evidence="8 18" id="KW-0812">Transmembrane</keyword>
<dbReference type="SMART" id="SM00388">
    <property type="entry name" value="HisKA"/>
    <property type="match status" value="1"/>
</dbReference>
<dbReference type="Gene3D" id="6.10.250.3020">
    <property type="match status" value="1"/>
</dbReference>
<dbReference type="PROSITE" id="PS50109">
    <property type="entry name" value="HIS_KIN"/>
    <property type="match status" value="1"/>
</dbReference>
<feature type="coiled-coil region" evidence="16">
    <location>
        <begin position="385"/>
        <end position="423"/>
    </location>
</feature>
<dbReference type="SMART" id="SM00387">
    <property type="entry name" value="HATPase_c"/>
    <property type="match status" value="1"/>
</dbReference>
<dbReference type="Gene3D" id="1.10.287.130">
    <property type="match status" value="1"/>
</dbReference>
<evidence type="ECO:0000256" key="12">
    <source>
        <dbReference type="ARBA" id="ARBA00022989"/>
    </source>
</evidence>
<dbReference type="SUPFAM" id="SSF55874">
    <property type="entry name" value="ATPase domain of HSP90 chaperone/DNA topoisomerase II/histidine kinase"/>
    <property type="match status" value="1"/>
</dbReference>
<evidence type="ECO:0000256" key="3">
    <source>
        <dbReference type="ARBA" id="ARBA00012438"/>
    </source>
</evidence>
<dbReference type="SUPFAM" id="SSF47384">
    <property type="entry name" value="Homodimeric domain of signal transducing histidine kinase"/>
    <property type="match status" value="1"/>
</dbReference>
<feature type="domain" description="Histidine kinase" evidence="19">
    <location>
        <begin position="435"/>
        <end position="646"/>
    </location>
</feature>
<gene>
    <name evidence="20" type="ORF">BFR47_12580</name>
</gene>
<dbReference type="GO" id="GO:0005524">
    <property type="term" value="F:ATP binding"/>
    <property type="evidence" value="ECO:0007669"/>
    <property type="project" value="UniProtKB-KW"/>
</dbReference>
<dbReference type="InterPro" id="IPR003594">
    <property type="entry name" value="HATPase_dom"/>
</dbReference>
<dbReference type="InterPro" id="IPR036097">
    <property type="entry name" value="HisK_dim/P_sf"/>
</dbReference>
<keyword evidence="14 18" id="KW-0472">Membrane</keyword>
<name>A0A1J4QHM2_9GAMM</name>
<evidence type="ECO:0000256" key="14">
    <source>
        <dbReference type="ARBA" id="ARBA00023136"/>
    </source>
</evidence>
<dbReference type="PANTHER" id="PTHR43065:SF46">
    <property type="entry name" value="C4-DICARBOXYLATE TRANSPORT SENSOR PROTEIN DCTB"/>
    <property type="match status" value="1"/>
</dbReference>
<evidence type="ECO:0000256" key="11">
    <source>
        <dbReference type="ARBA" id="ARBA00022840"/>
    </source>
</evidence>
<keyword evidence="7" id="KW-0808">Transferase</keyword>
<evidence type="ECO:0000256" key="1">
    <source>
        <dbReference type="ARBA" id="ARBA00000085"/>
    </source>
</evidence>
<dbReference type="Gene3D" id="3.30.450.20">
    <property type="entry name" value="PAS domain"/>
    <property type="match status" value="3"/>
</dbReference>
<dbReference type="GO" id="GO:0000155">
    <property type="term" value="F:phosphorelay sensor kinase activity"/>
    <property type="evidence" value="ECO:0007669"/>
    <property type="project" value="InterPro"/>
</dbReference>
<keyword evidence="5" id="KW-0997">Cell inner membrane</keyword>
<evidence type="ECO:0000256" key="9">
    <source>
        <dbReference type="ARBA" id="ARBA00022741"/>
    </source>
</evidence>
<reference evidence="20 21" key="1">
    <citation type="submission" date="2016-07" db="EMBL/GenBank/DDBJ databases">
        <title>Draft Genome Sequence of Oceanisphaera psychrotolerans, isolated from coastal sediment samples.</title>
        <authorList>
            <person name="Zhuo S."/>
            <person name="Ruan Z."/>
        </authorList>
    </citation>
    <scope>NUCLEOTIDE SEQUENCE [LARGE SCALE GENOMIC DNA]</scope>
    <source>
        <strain evidence="20 21">LAM-WHM-ZC</strain>
    </source>
</reference>
<evidence type="ECO:0000256" key="15">
    <source>
        <dbReference type="ARBA" id="ARBA00073143"/>
    </source>
</evidence>
<dbReference type="InterPro" id="IPR036890">
    <property type="entry name" value="HATPase_C_sf"/>
</dbReference>
<dbReference type="SUPFAM" id="SSF103190">
    <property type="entry name" value="Sensory domain-like"/>
    <property type="match status" value="1"/>
</dbReference>
<dbReference type="Pfam" id="PF02743">
    <property type="entry name" value="dCache_1"/>
    <property type="match status" value="1"/>
</dbReference>